<evidence type="ECO:0000256" key="9">
    <source>
        <dbReference type="ARBA" id="ARBA00022960"/>
    </source>
</evidence>
<evidence type="ECO:0000256" key="14">
    <source>
        <dbReference type="HAMAP-Rule" id="MF_02081"/>
    </source>
</evidence>
<dbReference type="InterPro" id="IPR017790">
    <property type="entry name" value="Penicillin-binding_protein_2"/>
</dbReference>
<evidence type="ECO:0000256" key="4">
    <source>
        <dbReference type="ARBA" id="ARBA00022519"/>
    </source>
</evidence>
<evidence type="ECO:0000259" key="15">
    <source>
        <dbReference type="Pfam" id="PF00905"/>
    </source>
</evidence>
<evidence type="ECO:0000259" key="16">
    <source>
        <dbReference type="Pfam" id="PF03717"/>
    </source>
</evidence>
<evidence type="ECO:0000256" key="7">
    <source>
        <dbReference type="ARBA" id="ARBA00022692"/>
    </source>
</evidence>
<dbReference type="EC" id="3.4.16.4" evidence="14"/>
<dbReference type="EMBL" id="UHIA01000004">
    <property type="protein sequence ID" value="SUO96885.1"/>
    <property type="molecule type" value="Genomic_DNA"/>
</dbReference>
<dbReference type="Pfam" id="PF03717">
    <property type="entry name" value="PBP_dimer"/>
    <property type="match status" value="1"/>
</dbReference>
<dbReference type="PANTHER" id="PTHR30627">
    <property type="entry name" value="PEPTIDOGLYCAN D,D-TRANSPEPTIDASE"/>
    <property type="match status" value="1"/>
</dbReference>
<comment type="function">
    <text evidence="14">Catalyzes cross-linking of the peptidoglycan cell wall.</text>
</comment>
<keyword evidence="17" id="KW-0808">Transferase</keyword>
<evidence type="ECO:0000256" key="2">
    <source>
        <dbReference type="ARBA" id="ARBA00004236"/>
    </source>
</evidence>
<keyword evidence="3 14" id="KW-1003">Cell membrane</keyword>
<evidence type="ECO:0000256" key="8">
    <source>
        <dbReference type="ARBA" id="ARBA00022801"/>
    </source>
</evidence>
<organism evidence="17 18">
    <name type="scientific">Suttonella indologenes</name>
    <dbReference type="NCBI Taxonomy" id="13276"/>
    <lineage>
        <taxon>Bacteria</taxon>
        <taxon>Pseudomonadati</taxon>
        <taxon>Pseudomonadota</taxon>
        <taxon>Gammaproteobacteria</taxon>
        <taxon>Cardiobacteriales</taxon>
        <taxon>Cardiobacteriaceae</taxon>
        <taxon>Suttonella</taxon>
    </lineage>
</organism>
<feature type="domain" description="Penicillin-binding protein transpeptidase" evidence="15">
    <location>
        <begin position="277"/>
        <end position="619"/>
    </location>
</feature>
<dbReference type="GO" id="GO:0009002">
    <property type="term" value="F:serine-type D-Ala-D-Ala carboxypeptidase activity"/>
    <property type="evidence" value="ECO:0007669"/>
    <property type="project" value="UniProtKB-UniRule"/>
</dbReference>
<comment type="pathway">
    <text evidence="14">Cell wall biogenesis; peptidoglycan biosynthesis.</text>
</comment>
<dbReference type="GO" id="GO:0006508">
    <property type="term" value="P:proteolysis"/>
    <property type="evidence" value="ECO:0007669"/>
    <property type="project" value="UniProtKB-KW"/>
</dbReference>
<dbReference type="InterPro" id="IPR036138">
    <property type="entry name" value="PBP_dimer_sf"/>
</dbReference>
<keyword evidence="7 14" id="KW-0812">Transmembrane</keyword>
<accession>A0A380MWD8</accession>
<dbReference type="GO" id="GO:0016757">
    <property type="term" value="F:glycosyltransferase activity"/>
    <property type="evidence" value="ECO:0007669"/>
    <property type="project" value="UniProtKB-KW"/>
</dbReference>
<keyword evidence="5 14" id="KW-0121">Carboxypeptidase</keyword>
<dbReference type="InterPro" id="IPR001460">
    <property type="entry name" value="PCN-bd_Tpept"/>
</dbReference>
<comment type="similarity">
    <text evidence="14">Belongs to the transpeptidase family. MrdA subfamily.</text>
</comment>
<evidence type="ECO:0000256" key="13">
    <source>
        <dbReference type="ARBA" id="ARBA00023316"/>
    </source>
</evidence>
<evidence type="ECO:0000256" key="6">
    <source>
        <dbReference type="ARBA" id="ARBA00022670"/>
    </source>
</evidence>
<gene>
    <name evidence="17" type="primary">ftsI_1</name>
    <name evidence="14" type="synonym">mrdA</name>
    <name evidence="17" type="ORF">NCTC10717_01229</name>
</gene>
<dbReference type="OrthoDB" id="9766847at2"/>
<comment type="catalytic activity">
    <reaction evidence="14">
        <text>Preferential cleavage: (Ac)2-L-Lys-D-Ala-|-D-Ala. Also transpeptidation of peptidyl-alanyl moieties that are N-acyl substituents of D-alanine.</text>
        <dbReference type="EC" id="3.4.16.4"/>
    </reaction>
</comment>
<reference evidence="17 18" key="1">
    <citation type="submission" date="2018-06" db="EMBL/GenBank/DDBJ databases">
        <authorList>
            <consortium name="Pathogen Informatics"/>
            <person name="Doyle S."/>
        </authorList>
    </citation>
    <scope>NUCLEOTIDE SEQUENCE [LARGE SCALE GENOMIC DNA]</scope>
    <source>
        <strain evidence="17 18">NCTC10717</strain>
    </source>
</reference>
<dbReference type="SUPFAM" id="SSF56519">
    <property type="entry name" value="Penicillin binding protein dimerisation domain"/>
    <property type="match status" value="1"/>
</dbReference>
<keyword evidence="8 14" id="KW-0378">Hydrolase</keyword>
<dbReference type="AlphaFoldDB" id="A0A380MWD8"/>
<keyword evidence="17" id="KW-0328">Glycosyltransferase</keyword>
<feature type="transmembrane region" description="Helical" evidence="14">
    <location>
        <begin position="31"/>
        <end position="50"/>
    </location>
</feature>
<feature type="active site" description="Acyl-ester intermediate" evidence="14">
    <location>
        <position position="336"/>
    </location>
</feature>
<comment type="caution">
    <text evidence="14">Lacks conserved residue(s) required for the propagation of feature annotation.</text>
</comment>
<evidence type="ECO:0000313" key="17">
    <source>
        <dbReference type="EMBL" id="SUO96885.1"/>
    </source>
</evidence>
<keyword evidence="9 14" id="KW-0133">Cell shape</keyword>
<evidence type="ECO:0000313" key="18">
    <source>
        <dbReference type="Proteomes" id="UP000254575"/>
    </source>
</evidence>
<dbReference type="GO" id="GO:0071972">
    <property type="term" value="F:peptidoglycan L,D-transpeptidase activity"/>
    <property type="evidence" value="ECO:0007669"/>
    <property type="project" value="TreeGrafter"/>
</dbReference>
<dbReference type="NCBIfam" id="TIGR03423">
    <property type="entry name" value="pbp2_mrdA"/>
    <property type="match status" value="1"/>
</dbReference>
<dbReference type="Gene3D" id="3.90.1310.10">
    <property type="entry name" value="Penicillin-binding protein 2a (Domain 2)"/>
    <property type="match status" value="1"/>
</dbReference>
<evidence type="ECO:0000256" key="12">
    <source>
        <dbReference type="ARBA" id="ARBA00023136"/>
    </source>
</evidence>
<evidence type="ECO:0000256" key="11">
    <source>
        <dbReference type="ARBA" id="ARBA00022989"/>
    </source>
</evidence>
<dbReference type="Proteomes" id="UP000254575">
    <property type="component" value="Unassembled WGS sequence"/>
</dbReference>
<evidence type="ECO:0000256" key="5">
    <source>
        <dbReference type="ARBA" id="ARBA00022645"/>
    </source>
</evidence>
<dbReference type="SUPFAM" id="SSF56601">
    <property type="entry name" value="beta-lactamase/transpeptidase-like"/>
    <property type="match status" value="1"/>
</dbReference>
<dbReference type="GO" id="GO:0008360">
    <property type="term" value="P:regulation of cell shape"/>
    <property type="evidence" value="ECO:0007669"/>
    <property type="project" value="UniProtKB-KW"/>
</dbReference>
<dbReference type="GO" id="GO:0005886">
    <property type="term" value="C:plasma membrane"/>
    <property type="evidence" value="ECO:0007669"/>
    <property type="project" value="UniProtKB-SubCell"/>
</dbReference>
<feature type="domain" description="Penicillin-binding protein dimerisation" evidence="16">
    <location>
        <begin position="75"/>
        <end position="243"/>
    </location>
</feature>
<dbReference type="InterPro" id="IPR012338">
    <property type="entry name" value="Beta-lactam/transpept-like"/>
</dbReference>
<keyword evidence="4 14" id="KW-0997">Cell inner membrane</keyword>
<dbReference type="Gene3D" id="3.30.1390.30">
    <property type="entry name" value="Penicillin-binding protein 2a, domain 3"/>
    <property type="match status" value="1"/>
</dbReference>
<dbReference type="PANTHER" id="PTHR30627:SF2">
    <property type="entry name" value="PEPTIDOGLYCAN D,D-TRANSPEPTIDASE MRDA"/>
    <property type="match status" value="1"/>
</dbReference>
<evidence type="ECO:0000256" key="1">
    <source>
        <dbReference type="ARBA" id="ARBA00004167"/>
    </source>
</evidence>
<evidence type="ECO:0000256" key="3">
    <source>
        <dbReference type="ARBA" id="ARBA00022475"/>
    </source>
</evidence>
<dbReference type="Pfam" id="PF00905">
    <property type="entry name" value="Transpeptidase"/>
    <property type="match status" value="1"/>
</dbReference>
<dbReference type="Gene3D" id="3.40.710.10">
    <property type="entry name" value="DD-peptidase/beta-lactamase superfamily"/>
    <property type="match status" value="1"/>
</dbReference>
<proteinExistence type="inferred from homology"/>
<protein>
    <recommendedName>
        <fullName evidence="14">Peptidoglycan D,D-transpeptidase MrdA</fullName>
        <ecNumber evidence="14">3.4.16.4</ecNumber>
    </recommendedName>
    <alternativeName>
        <fullName evidence="14">Penicillin-binding protein 2</fullName>
        <shortName evidence="14">PBP-2</shortName>
    </alternativeName>
</protein>
<dbReference type="GO" id="GO:0008658">
    <property type="term" value="F:penicillin binding"/>
    <property type="evidence" value="ECO:0007669"/>
    <property type="project" value="UniProtKB-UniRule"/>
</dbReference>
<keyword evidence="6 14" id="KW-0645">Protease</keyword>
<keyword evidence="12 14" id="KW-0472">Membrane</keyword>
<keyword evidence="13 14" id="KW-0961">Cell wall biogenesis/degradation</keyword>
<comment type="subcellular location">
    <subcellularLocation>
        <location evidence="14">Cell inner membrane</location>
        <topology evidence="14">Single-pass membrane protein</topology>
    </subcellularLocation>
    <subcellularLocation>
        <location evidence="2">Cell membrane</location>
    </subcellularLocation>
    <subcellularLocation>
        <location evidence="1">Membrane</location>
        <topology evidence="1">Single-pass membrane protein</topology>
    </subcellularLocation>
</comment>
<sequence>MKKFAHADLLSHKKQEGKDEAYLKRSFTRRVALTALAVCAGIAALFGRMFTLQVQRYDYYRTRAQSNRVRIKPLVPERGTIYDANGIALTENILRYQVVVNPSHVEDLEQLLAQLSLILGLDSVSIEQFRSRYRRSRRYESVVLKDSIEEEAHYRLALQLYRLPGAAIEPYYERFYPYGELCAHVLGYTNRINEKDLQSIDPDDYQGIDYIGRSGIERQYEALLRGKSGYQQVEADANGNMVRLLKEVPAQRGKDIYLSFNLKLQQFIYQVLGEHRGSCVAINPQNGEVLAMVSKPGFDTNLFTKGISQRQYKMLLDDPHGPLYDRALKGRYPPGSVIKPMMLLAGLHYQVVHEHSHVHCGGAYRLAENPNARPFHCWKRTGHGSLNGVGAVAQSCDIYFYSLGQQLGIDRMAQYCQHFAMGRLTGIDMPDEDSGIMPTRAWKEARYKTNWYIGDTINASIGQGFFTTTPLQLAYMTALIARDGKSFTPYLLKRIYDPVSMQFQSPERAEEKIIPVYESQTWQIAKNSMERVIHHHSGTGKNIAQGLRYRMAGKSGTVQVISFKTDQRISNSQLAREHQDNAMFVSYAPADAPTIALSIVVERGGGGSSTAGPMARQISDFYLLGSAAENNNGNG</sequence>
<keyword evidence="10 14" id="KW-0573">Peptidoglycan synthesis</keyword>
<dbReference type="HAMAP" id="MF_02081">
    <property type="entry name" value="MrdA_transpept"/>
    <property type="match status" value="1"/>
</dbReference>
<dbReference type="GO" id="GO:0071555">
    <property type="term" value="P:cell wall organization"/>
    <property type="evidence" value="ECO:0007669"/>
    <property type="project" value="UniProtKB-KW"/>
</dbReference>
<keyword evidence="18" id="KW-1185">Reference proteome</keyword>
<name>A0A380MWD8_9GAMM</name>
<evidence type="ECO:0000256" key="10">
    <source>
        <dbReference type="ARBA" id="ARBA00022984"/>
    </source>
</evidence>
<keyword evidence="11 14" id="KW-1133">Transmembrane helix</keyword>
<dbReference type="InterPro" id="IPR005311">
    <property type="entry name" value="PBP_dimer"/>
</dbReference>
<dbReference type="InterPro" id="IPR050515">
    <property type="entry name" value="Beta-lactam/transpept"/>
</dbReference>
<dbReference type="GO" id="GO:0009252">
    <property type="term" value="P:peptidoglycan biosynthetic process"/>
    <property type="evidence" value="ECO:0007669"/>
    <property type="project" value="UniProtKB-UniRule"/>
</dbReference>